<proteinExistence type="predicted"/>
<feature type="coiled-coil region" evidence="1">
    <location>
        <begin position="54"/>
        <end position="151"/>
    </location>
</feature>
<feature type="region of interest" description="Disordered" evidence="2">
    <location>
        <begin position="538"/>
        <end position="558"/>
    </location>
</feature>
<keyword evidence="1" id="KW-0175">Coiled coil</keyword>
<gene>
    <name evidence="3" type="ORF">ECRASSUSDP1_LOCUS1023</name>
</gene>
<evidence type="ECO:0000256" key="2">
    <source>
        <dbReference type="SAM" id="MobiDB-lite"/>
    </source>
</evidence>
<evidence type="ECO:0000313" key="3">
    <source>
        <dbReference type="EMBL" id="CAI2359730.1"/>
    </source>
</evidence>
<dbReference type="AlphaFoldDB" id="A0AAD1X6Y5"/>
<keyword evidence="4" id="KW-1185">Reference proteome</keyword>
<reference evidence="3" key="1">
    <citation type="submission" date="2023-07" db="EMBL/GenBank/DDBJ databases">
        <authorList>
            <consortium name="AG Swart"/>
            <person name="Singh M."/>
            <person name="Singh A."/>
            <person name="Seah K."/>
            <person name="Emmerich C."/>
        </authorList>
    </citation>
    <scope>NUCLEOTIDE SEQUENCE</scope>
    <source>
        <strain evidence="3">DP1</strain>
    </source>
</reference>
<accession>A0AAD1X6Y5</accession>
<dbReference type="EMBL" id="CAMPGE010000964">
    <property type="protein sequence ID" value="CAI2359730.1"/>
    <property type="molecule type" value="Genomic_DNA"/>
</dbReference>
<name>A0AAD1X6Y5_EUPCR</name>
<dbReference type="Proteomes" id="UP001295684">
    <property type="component" value="Unassembled WGS sequence"/>
</dbReference>
<feature type="coiled-coil region" evidence="1">
    <location>
        <begin position="178"/>
        <end position="212"/>
    </location>
</feature>
<evidence type="ECO:0000256" key="1">
    <source>
        <dbReference type="SAM" id="Coils"/>
    </source>
</evidence>
<organism evidence="3 4">
    <name type="scientific">Euplotes crassus</name>
    <dbReference type="NCBI Taxonomy" id="5936"/>
    <lineage>
        <taxon>Eukaryota</taxon>
        <taxon>Sar</taxon>
        <taxon>Alveolata</taxon>
        <taxon>Ciliophora</taxon>
        <taxon>Intramacronucleata</taxon>
        <taxon>Spirotrichea</taxon>
        <taxon>Hypotrichia</taxon>
        <taxon>Euplotida</taxon>
        <taxon>Euplotidae</taxon>
        <taxon>Moneuplotes</taxon>
    </lineage>
</organism>
<comment type="caution">
    <text evidence="3">The sequence shown here is derived from an EMBL/GenBank/DDBJ whole genome shotgun (WGS) entry which is preliminary data.</text>
</comment>
<sequence>MDQKLDELAQKLDLESIKDKTLMQTILSNFDKAKSQLSSLQELEDSNSKKLSHFESSQKRMEKLLNQVENLKLEKASLKDWNRNLQEEVEELTGIIEDLRKQSQELQDTNSEILHENDHLDKQASSFRGKYESLKEEIVRIKQQNESHVLKNMGLQDELNSAKVLENSQSSQYCLNSKEECSSRLKNLEDENKALKREKESSEATISFLNAEDTKKDKIIQDLKSEQASQKSQYQVSKVKMLEITEANDKLNHTITQLKNQATAQEEKVKKIQAKNLAHLSKLDQLDVAKKAYGEKLKKLEEKTSKLEERNSKQIAKFREVKQELEKEREAVKGVMEQIEGVGIGFEQEDGLEKVVDAVKRLKNENLEVKKSLEQKEVEIKKISVELQESFDHTLHTFQAEATSKANDLAIEKESQIQTLKEENRVLSEVCKKKVTVLKKIAEEVYKKKMTMVQEFVKEKAAEDLLEFEDPDFEGSEEEEKECMERDVLRPIEGNKHFISKSSSKVQISYLEAPKAIQKKTESSHKIQKCQSDSSVVIENHKMPYSGQENESENVAKM</sequence>
<feature type="coiled-coil region" evidence="1">
    <location>
        <begin position="241"/>
        <end position="379"/>
    </location>
</feature>
<protein>
    <submittedName>
        <fullName evidence="3">Uncharacterized protein</fullName>
    </submittedName>
</protein>
<evidence type="ECO:0000313" key="4">
    <source>
        <dbReference type="Proteomes" id="UP001295684"/>
    </source>
</evidence>